<feature type="signal peptide" evidence="2">
    <location>
        <begin position="1"/>
        <end position="30"/>
    </location>
</feature>
<name>A0ABW7RNV7_9ACTN</name>
<dbReference type="Pfam" id="PF14040">
    <property type="entry name" value="DNase_NucA_NucB"/>
    <property type="match status" value="1"/>
</dbReference>
<reference evidence="4 5" key="1">
    <citation type="submission" date="2024-10" db="EMBL/GenBank/DDBJ databases">
        <title>The Natural Products Discovery Center: Release of the First 8490 Sequenced Strains for Exploring Actinobacteria Biosynthetic Diversity.</title>
        <authorList>
            <person name="Kalkreuter E."/>
            <person name="Kautsar S.A."/>
            <person name="Yang D."/>
            <person name="Bader C.D."/>
            <person name="Teijaro C.N."/>
            <person name="Fluegel L."/>
            <person name="Davis C.M."/>
            <person name="Simpson J.R."/>
            <person name="Lauterbach L."/>
            <person name="Steele A.D."/>
            <person name="Gui C."/>
            <person name="Meng S."/>
            <person name="Li G."/>
            <person name="Viehrig K."/>
            <person name="Ye F."/>
            <person name="Su P."/>
            <person name="Kiefer A.F."/>
            <person name="Nichols A."/>
            <person name="Cepeda A.J."/>
            <person name="Yan W."/>
            <person name="Fan B."/>
            <person name="Jiang Y."/>
            <person name="Adhikari A."/>
            <person name="Zheng C.-J."/>
            <person name="Schuster L."/>
            <person name="Cowan T.M."/>
            <person name="Smanski M.J."/>
            <person name="Chevrette M.G."/>
            <person name="De Carvalho L.P.S."/>
            <person name="Shen B."/>
        </authorList>
    </citation>
    <scope>NUCLEOTIDE SEQUENCE [LARGE SCALE GENOMIC DNA]</scope>
    <source>
        <strain evidence="4 5">NPDC018013</strain>
    </source>
</reference>
<proteinExistence type="predicted"/>
<gene>
    <name evidence="4" type="ORF">ACH4GP_32340</name>
</gene>
<evidence type="ECO:0000256" key="1">
    <source>
        <dbReference type="SAM" id="MobiDB-lite"/>
    </source>
</evidence>
<feature type="domain" description="Deoxyribonuclease NucA/NucB" evidence="3">
    <location>
        <begin position="281"/>
        <end position="345"/>
    </location>
</feature>
<evidence type="ECO:0000256" key="2">
    <source>
        <dbReference type="SAM" id="SignalP"/>
    </source>
</evidence>
<comment type="caution">
    <text evidence="4">The sequence shown here is derived from an EMBL/GenBank/DDBJ whole genome shotgun (WGS) entry which is preliminary data.</text>
</comment>
<evidence type="ECO:0000313" key="5">
    <source>
        <dbReference type="Proteomes" id="UP001610990"/>
    </source>
</evidence>
<dbReference type="RefSeq" id="WP_397676025.1">
    <property type="nucleotide sequence ID" value="NZ_JBIRGH010000028.1"/>
</dbReference>
<dbReference type="EMBL" id="JBIRGH010000028">
    <property type="protein sequence ID" value="MFH8589019.1"/>
    <property type="molecule type" value="Genomic_DNA"/>
</dbReference>
<keyword evidence="2" id="KW-0732">Signal</keyword>
<feature type="chain" id="PRO_5046127408" description="Deoxyribonuclease NucA/NucB domain-containing protein" evidence="2">
    <location>
        <begin position="31"/>
        <end position="405"/>
    </location>
</feature>
<feature type="region of interest" description="Disordered" evidence="1">
    <location>
        <begin position="279"/>
        <end position="318"/>
    </location>
</feature>
<dbReference type="Proteomes" id="UP001610990">
    <property type="component" value="Unassembled WGS sequence"/>
</dbReference>
<dbReference type="PROSITE" id="PS51318">
    <property type="entry name" value="TAT"/>
    <property type="match status" value="1"/>
</dbReference>
<evidence type="ECO:0000313" key="4">
    <source>
        <dbReference type="EMBL" id="MFH8589019.1"/>
    </source>
</evidence>
<accession>A0ABW7RNV7</accession>
<organism evidence="4 5">
    <name type="scientific">Streptomyces celluloflavus</name>
    <dbReference type="NCBI Taxonomy" id="58344"/>
    <lineage>
        <taxon>Bacteria</taxon>
        <taxon>Bacillati</taxon>
        <taxon>Actinomycetota</taxon>
        <taxon>Actinomycetes</taxon>
        <taxon>Kitasatosporales</taxon>
        <taxon>Streptomycetaceae</taxon>
        <taxon>Streptomyces</taxon>
    </lineage>
</organism>
<feature type="compositionally biased region" description="Polar residues" evidence="1">
    <location>
        <begin position="279"/>
        <end position="289"/>
    </location>
</feature>
<dbReference type="InterPro" id="IPR029476">
    <property type="entry name" value="DNase_NucA_NucB"/>
</dbReference>
<protein>
    <recommendedName>
        <fullName evidence="3">Deoxyribonuclease NucA/NucB domain-containing protein</fullName>
    </recommendedName>
</protein>
<evidence type="ECO:0000259" key="3">
    <source>
        <dbReference type="Pfam" id="PF14040"/>
    </source>
</evidence>
<dbReference type="InterPro" id="IPR006311">
    <property type="entry name" value="TAT_signal"/>
</dbReference>
<sequence>MKRVRHLLAAIAALALTATLLALGTSPAAAAPAKAAPKGYGTCKATAPGSPARRQGTGWTCAEAVPFAAPGTVTERIVRGVSDGACANGRDSDRHNYCWGETLTNRAFDTKGKETGRSVVEAVSFARLSSSSGKWTENIAVKATKMEGKAKTVSMDLSATCSGLCTVDAPAWGGAPVELALGDEKTGNLSFTSTVTKGNYSFISPTYTSVGDILEAGGGPANPVTWNGHDLRCDAQVGQYPGCIVMGHLANVTIRESAYGAAAIAYGWAQSNLKGGNFGTETKPLQRNSGGKAEAARKRRQSCTAAPDPFKKDPSVTDDSCDEFPFASSVQGGTNGSECTEIIPRKTAGVWHVDVVRDSPHGSNAPCIRAHVPLPENRAAGGELGRAVVADRILEMEWYEVIIAP</sequence>
<keyword evidence="5" id="KW-1185">Reference proteome</keyword>